<dbReference type="RefSeq" id="WP_029708687.1">
    <property type="nucleotide sequence ID" value="NZ_CP019239.1"/>
</dbReference>
<dbReference type="GO" id="GO:0016491">
    <property type="term" value="F:oxidoreductase activity"/>
    <property type="evidence" value="ECO:0007669"/>
    <property type="project" value="UniProtKB-KW"/>
</dbReference>
<evidence type="ECO:0000313" key="4">
    <source>
        <dbReference type="EMBL" id="APW42467.1"/>
    </source>
</evidence>
<organism evidence="4 5">
    <name type="scientific">Rhodoferax saidenbachensis</name>
    <dbReference type="NCBI Taxonomy" id="1484693"/>
    <lineage>
        <taxon>Bacteria</taxon>
        <taxon>Pseudomonadati</taxon>
        <taxon>Pseudomonadota</taxon>
        <taxon>Betaproteobacteria</taxon>
        <taxon>Burkholderiales</taxon>
        <taxon>Comamonadaceae</taxon>
        <taxon>Rhodoferax</taxon>
    </lineage>
</organism>
<dbReference type="PROSITE" id="PS00061">
    <property type="entry name" value="ADH_SHORT"/>
    <property type="match status" value="1"/>
</dbReference>
<dbReference type="eggNOG" id="COG1028">
    <property type="taxonomic scope" value="Bacteria"/>
</dbReference>
<dbReference type="NCBIfam" id="NF005075">
    <property type="entry name" value="PRK06500.1"/>
    <property type="match status" value="1"/>
</dbReference>
<dbReference type="PANTHER" id="PTHR43669">
    <property type="entry name" value="5-KETO-D-GLUCONATE 5-REDUCTASE"/>
    <property type="match status" value="1"/>
</dbReference>
<dbReference type="SUPFAM" id="SSF51735">
    <property type="entry name" value="NAD(P)-binding Rossmann-fold domains"/>
    <property type="match status" value="1"/>
</dbReference>
<dbReference type="Proteomes" id="UP000186110">
    <property type="component" value="Chromosome"/>
</dbReference>
<dbReference type="PANTHER" id="PTHR43669:SF3">
    <property type="entry name" value="ALCOHOL DEHYDROGENASE, PUTATIVE (AFU_ORTHOLOGUE AFUA_3G03445)-RELATED"/>
    <property type="match status" value="1"/>
</dbReference>
<comment type="similarity">
    <text evidence="1">Belongs to the short-chain dehydrogenases/reductases (SDR) family.</text>
</comment>
<accession>A0A1P8K8Y5</accession>
<dbReference type="Pfam" id="PF13561">
    <property type="entry name" value="adh_short_C2"/>
    <property type="match status" value="1"/>
</dbReference>
<dbReference type="FunFam" id="3.40.50.720:FF:000084">
    <property type="entry name" value="Short-chain dehydrogenase reductase"/>
    <property type="match status" value="1"/>
</dbReference>
<name>A0A1P8K8Y5_9BURK</name>
<dbReference type="InterPro" id="IPR036291">
    <property type="entry name" value="NAD(P)-bd_dom_sf"/>
</dbReference>
<sequence length="249" mass="25443">MNRFEGKNIFVTGGSSGIGAAAAIAFAREGARVAITGRDAEGLARVAAELGPQGLTLVSDAGDTAAQAALVATLKTQMGVIDGVFINAGVAKFGPLAQIDEALWDSSFDTNVKGPYFLIQRLAALMTRGGSIVLNGSINAHIGMPNSSVYAASKAALISLAKTLSAELLPQGVRVNVVSPGPVTTPLYGKLGMTSDQLQAMAASIQTQIPLGRFGTPEEIAATVLHLVSKESGFIVGTEIIADGGMSQM</sequence>
<proteinExistence type="inferred from homology"/>
<gene>
    <name evidence="4" type="ORF">RS694_07920</name>
</gene>
<evidence type="ECO:0000256" key="2">
    <source>
        <dbReference type="ARBA" id="ARBA00023002"/>
    </source>
</evidence>
<dbReference type="InterPro" id="IPR020904">
    <property type="entry name" value="Sc_DH/Rdtase_CS"/>
</dbReference>
<evidence type="ECO:0000256" key="1">
    <source>
        <dbReference type="ARBA" id="ARBA00006484"/>
    </source>
</evidence>
<dbReference type="Gene3D" id="3.40.50.720">
    <property type="entry name" value="NAD(P)-binding Rossmann-like Domain"/>
    <property type="match status" value="1"/>
</dbReference>
<feature type="domain" description="Ketoreductase" evidence="3">
    <location>
        <begin position="7"/>
        <end position="181"/>
    </location>
</feature>
<evidence type="ECO:0000259" key="3">
    <source>
        <dbReference type="SMART" id="SM00822"/>
    </source>
</evidence>
<dbReference type="PRINTS" id="PR00081">
    <property type="entry name" value="GDHRDH"/>
</dbReference>
<protein>
    <submittedName>
        <fullName evidence="4">Short-chain dehydrogenase</fullName>
    </submittedName>
</protein>
<dbReference type="PRINTS" id="PR00080">
    <property type="entry name" value="SDRFAMILY"/>
</dbReference>
<dbReference type="InterPro" id="IPR057326">
    <property type="entry name" value="KR_dom"/>
</dbReference>
<keyword evidence="5" id="KW-1185">Reference proteome</keyword>
<dbReference type="STRING" id="1484693.RS694_07920"/>
<dbReference type="CDD" id="cd05233">
    <property type="entry name" value="SDR_c"/>
    <property type="match status" value="1"/>
</dbReference>
<dbReference type="InterPro" id="IPR002347">
    <property type="entry name" value="SDR_fam"/>
</dbReference>
<dbReference type="AlphaFoldDB" id="A0A1P8K8Y5"/>
<dbReference type="SMART" id="SM00822">
    <property type="entry name" value="PKS_KR"/>
    <property type="match status" value="1"/>
</dbReference>
<dbReference type="EMBL" id="CP019239">
    <property type="protein sequence ID" value="APW42467.1"/>
    <property type="molecule type" value="Genomic_DNA"/>
</dbReference>
<dbReference type="KEGG" id="rsb:RS694_07920"/>
<evidence type="ECO:0000313" key="5">
    <source>
        <dbReference type="Proteomes" id="UP000186110"/>
    </source>
</evidence>
<keyword evidence="2" id="KW-0560">Oxidoreductase</keyword>
<reference evidence="4 5" key="1">
    <citation type="submission" date="2017-01" db="EMBL/GenBank/DDBJ databases">
        <authorList>
            <person name="Mah S.A."/>
            <person name="Swanson W.J."/>
            <person name="Moy G.W."/>
            <person name="Vacquier V.D."/>
        </authorList>
    </citation>
    <scope>NUCLEOTIDE SEQUENCE [LARGE SCALE GENOMIC DNA]</scope>
    <source>
        <strain evidence="4 5">DSM 22694</strain>
    </source>
</reference>